<reference evidence="1 2" key="2">
    <citation type="submission" date="2013-04" db="EMBL/GenBank/DDBJ databases">
        <authorList>
            <person name="Fiebig A."/>
            <person name="Pradella S."/>
            <person name="Wagner-Doebler I."/>
        </authorList>
    </citation>
    <scope>NUCLEOTIDE SEQUENCE [LARGE SCALE GENOMIC DNA]</scope>
    <source>
        <strain evidence="2">DSM 17067 / NCIMB 14079 / DFL-11</strain>
    </source>
</reference>
<dbReference type="EMBL" id="ACCU02000002">
    <property type="protein sequence ID" value="EEE46724.2"/>
    <property type="molecule type" value="Genomic_DNA"/>
</dbReference>
<evidence type="ECO:0000313" key="1">
    <source>
        <dbReference type="EMBL" id="EEE46724.2"/>
    </source>
</evidence>
<reference evidence="1 2" key="1">
    <citation type="submission" date="2008-01" db="EMBL/GenBank/DDBJ databases">
        <authorList>
            <person name="Wagner-Dobler I."/>
            <person name="Ferriera S."/>
            <person name="Johnson J."/>
            <person name="Kravitz S."/>
            <person name="Beeson K."/>
            <person name="Sutton G."/>
            <person name="Rogers Y.-H."/>
            <person name="Friedman R."/>
            <person name="Frazier M."/>
            <person name="Venter J.C."/>
        </authorList>
    </citation>
    <scope>NUCLEOTIDE SEQUENCE [LARGE SCALE GENOMIC DNA]</scope>
    <source>
        <strain evidence="2">DSM 17067 / NCIMB 14079 / DFL-11</strain>
    </source>
</reference>
<name>A0A5E8H452_ROSAD</name>
<gene>
    <name evidence="1" type="ORF">SADFL11_4013</name>
</gene>
<dbReference type="Proteomes" id="UP000004703">
    <property type="component" value="Chromosome"/>
</dbReference>
<dbReference type="AlphaFoldDB" id="A0A5E8H452"/>
<organism evidence="1 2">
    <name type="scientific">Roseibium alexandrii (strain DSM 17067 / NCIMB 14079 / DFL-11)</name>
    <name type="common">Labrenzia alexandrii</name>
    <dbReference type="NCBI Taxonomy" id="244592"/>
    <lineage>
        <taxon>Bacteria</taxon>
        <taxon>Pseudomonadati</taxon>
        <taxon>Pseudomonadota</taxon>
        <taxon>Alphaproteobacteria</taxon>
        <taxon>Hyphomicrobiales</taxon>
        <taxon>Stappiaceae</taxon>
        <taxon>Roseibium</taxon>
    </lineage>
</organism>
<accession>A0A5E8H452</accession>
<sequence>MVGEFGRFGDRFCRKKSLQGVEFSTLLLSVPFLFGGRRAGFVESGAAHSKDVLESGGAKKGVNWEFESVGFVSAGFGRSG</sequence>
<protein>
    <submittedName>
        <fullName evidence="1">Uncharacterized protein</fullName>
    </submittedName>
</protein>
<proteinExistence type="predicted"/>
<comment type="caution">
    <text evidence="1">The sequence shown here is derived from an EMBL/GenBank/DDBJ whole genome shotgun (WGS) entry which is preliminary data.</text>
</comment>
<evidence type="ECO:0000313" key="2">
    <source>
        <dbReference type="Proteomes" id="UP000004703"/>
    </source>
</evidence>